<reference evidence="8" key="1">
    <citation type="journal article" date="2021" name="Proc. Natl. Acad. Sci. U.S.A.">
        <title>Global biogeography of chemosynthetic symbionts reveals both localized and globally distributed symbiont groups. .</title>
        <authorList>
            <person name="Osvatic J.T."/>
            <person name="Wilkins L.G.E."/>
            <person name="Leibrecht L."/>
            <person name="Leray M."/>
            <person name="Zauner S."/>
            <person name="Polzin J."/>
            <person name="Camacho Y."/>
            <person name="Gros O."/>
            <person name="van Gils J.A."/>
            <person name="Eisen J.A."/>
            <person name="Petersen J.M."/>
            <person name="Yuen B."/>
        </authorList>
    </citation>
    <scope>NUCLEOTIDE SEQUENCE</scope>
    <source>
        <strain evidence="8">MAGclacostrist064TRANS</strain>
    </source>
</reference>
<organism evidence="8 9">
    <name type="scientific">Candidatus Thiodiazotropha taylori</name>
    <dbReference type="NCBI Taxonomy" id="2792791"/>
    <lineage>
        <taxon>Bacteria</taxon>
        <taxon>Pseudomonadati</taxon>
        <taxon>Pseudomonadota</taxon>
        <taxon>Gammaproteobacteria</taxon>
        <taxon>Chromatiales</taxon>
        <taxon>Sedimenticolaceae</taxon>
        <taxon>Candidatus Thiodiazotropha</taxon>
    </lineage>
</organism>
<protein>
    <recommendedName>
        <fullName evidence="6">Ion-translocating oxidoreductase complex subunit G</fullName>
        <ecNumber evidence="6">7.-.-.-</ecNumber>
    </recommendedName>
    <alternativeName>
        <fullName evidence="6">Rnf electron transport complex subunit G</fullName>
    </alternativeName>
</protein>
<keyword evidence="6" id="KW-0812">Transmembrane</keyword>
<keyword evidence="6" id="KW-1133">Transmembrane helix</keyword>
<evidence type="ECO:0000256" key="1">
    <source>
        <dbReference type="ARBA" id="ARBA00022448"/>
    </source>
</evidence>
<dbReference type="GO" id="GO:0009055">
    <property type="term" value="F:electron transfer activity"/>
    <property type="evidence" value="ECO:0007669"/>
    <property type="project" value="InterPro"/>
</dbReference>
<keyword evidence="6" id="KW-0997">Cell inner membrane</keyword>
<keyword evidence="4 6" id="KW-0288">FMN</keyword>
<keyword evidence="1 6" id="KW-0813">Transport</keyword>
<dbReference type="AlphaFoldDB" id="A0A9E4KBC1"/>
<comment type="similarity">
    <text evidence="6">Belongs to the RnfG family.</text>
</comment>
<evidence type="ECO:0000256" key="2">
    <source>
        <dbReference type="ARBA" id="ARBA00022553"/>
    </source>
</evidence>
<gene>
    <name evidence="8" type="primary">rsxG</name>
    <name evidence="6" type="synonym">rnfG</name>
    <name evidence="8" type="ORF">JAZ07_08320</name>
</gene>
<dbReference type="Proteomes" id="UP000886667">
    <property type="component" value="Unassembled WGS sequence"/>
</dbReference>
<dbReference type="HAMAP" id="MF_00479">
    <property type="entry name" value="RsxG_RnfG"/>
    <property type="match status" value="1"/>
</dbReference>
<comment type="cofactor">
    <cofactor evidence="6">
        <name>FMN</name>
        <dbReference type="ChEBI" id="CHEBI:58210"/>
    </cofactor>
</comment>
<feature type="domain" description="FMN-binding" evidence="7">
    <location>
        <begin position="102"/>
        <end position="194"/>
    </location>
</feature>
<dbReference type="GO" id="GO:0005886">
    <property type="term" value="C:plasma membrane"/>
    <property type="evidence" value="ECO:0007669"/>
    <property type="project" value="UniProtKB-SubCell"/>
</dbReference>
<keyword evidence="2 6" id="KW-0597">Phosphoprotein</keyword>
<keyword evidence="6" id="KW-1278">Translocase</keyword>
<dbReference type="EC" id="7.-.-.-" evidence="6"/>
<keyword evidence="6" id="KW-1003">Cell membrane</keyword>
<dbReference type="NCBIfam" id="TIGR01947">
    <property type="entry name" value="rnfG"/>
    <property type="match status" value="1"/>
</dbReference>
<feature type="modified residue" description="FMN phosphoryl threonine" evidence="6">
    <location>
        <position position="177"/>
    </location>
</feature>
<evidence type="ECO:0000259" key="7">
    <source>
        <dbReference type="SMART" id="SM00900"/>
    </source>
</evidence>
<name>A0A9E4KBC1_9GAMM</name>
<keyword evidence="3 6" id="KW-0285">Flavoprotein</keyword>
<dbReference type="GO" id="GO:0010181">
    <property type="term" value="F:FMN binding"/>
    <property type="evidence" value="ECO:0007669"/>
    <property type="project" value="InterPro"/>
</dbReference>
<keyword evidence="6" id="KW-0472">Membrane</keyword>
<evidence type="ECO:0000256" key="5">
    <source>
        <dbReference type="ARBA" id="ARBA00022982"/>
    </source>
</evidence>
<comment type="caution">
    <text evidence="8">The sequence shown here is derived from an EMBL/GenBank/DDBJ whole genome shotgun (WGS) entry which is preliminary data.</text>
</comment>
<accession>A0A9E4KBC1</accession>
<dbReference type="InterPro" id="IPR010209">
    <property type="entry name" value="Ion_transpt_RnfG/RsxG"/>
</dbReference>
<dbReference type="SMART" id="SM00900">
    <property type="entry name" value="FMN_bind"/>
    <property type="match status" value="1"/>
</dbReference>
<proteinExistence type="inferred from homology"/>
<keyword evidence="5 6" id="KW-0249">Electron transport</keyword>
<comment type="subunit">
    <text evidence="6">The complex is composed of six subunits: RnfA, RnfB, RnfC, RnfD, RnfE and RnfG.</text>
</comment>
<dbReference type="GO" id="GO:0022900">
    <property type="term" value="P:electron transport chain"/>
    <property type="evidence" value="ECO:0007669"/>
    <property type="project" value="UniProtKB-UniRule"/>
</dbReference>
<comment type="subcellular location">
    <subcellularLocation>
        <location evidence="6">Cell inner membrane</location>
        <topology evidence="6">Single-pass membrane protein</topology>
    </subcellularLocation>
</comment>
<comment type="function">
    <text evidence="6">Part of a membrane-bound complex that couples electron transfer with translocation of ions across the membrane.</text>
</comment>
<dbReference type="PIRSF" id="PIRSF006091">
    <property type="entry name" value="E_trnsport_RnfG"/>
    <property type="match status" value="1"/>
</dbReference>
<sequence length="212" mass="23027">MNSRLSILIAAVILGTFAVAGTSLVSFTHVATKERIAENERQALLQSLYALVPAESVDNDMVSDTIRIQAPDLLGSEQTTVYRGRKLEQPVATVLTSVVPNGYSGPIKLLVAVRYDGTLGGVRIISHKETPGLGDKVEENRSDWVYSFNDKSLGDPPLEKWGVKRDGGYFDQFTGATITPRTIVNSVKNTLLYVRDNKDALYDRQASAPGAG</sequence>
<evidence type="ECO:0000313" key="9">
    <source>
        <dbReference type="Proteomes" id="UP000886667"/>
    </source>
</evidence>
<evidence type="ECO:0000256" key="4">
    <source>
        <dbReference type="ARBA" id="ARBA00022643"/>
    </source>
</evidence>
<dbReference type="PANTHER" id="PTHR36118:SF1">
    <property type="entry name" value="ION-TRANSLOCATING OXIDOREDUCTASE COMPLEX SUBUNIT G"/>
    <property type="match status" value="1"/>
</dbReference>
<evidence type="ECO:0000256" key="6">
    <source>
        <dbReference type="HAMAP-Rule" id="MF_00479"/>
    </source>
</evidence>
<dbReference type="NCBIfam" id="NF002519">
    <property type="entry name" value="PRK01908.1"/>
    <property type="match status" value="1"/>
</dbReference>
<evidence type="ECO:0000313" key="8">
    <source>
        <dbReference type="EMBL" id="MCG7946336.1"/>
    </source>
</evidence>
<dbReference type="Pfam" id="PF04205">
    <property type="entry name" value="FMN_bind"/>
    <property type="match status" value="1"/>
</dbReference>
<dbReference type="EMBL" id="JAEPCM010000275">
    <property type="protein sequence ID" value="MCG7946336.1"/>
    <property type="molecule type" value="Genomic_DNA"/>
</dbReference>
<dbReference type="PANTHER" id="PTHR36118">
    <property type="entry name" value="ION-TRANSLOCATING OXIDOREDUCTASE COMPLEX SUBUNIT G"/>
    <property type="match status" value="1"/>
</dbReference>
<evidence type="ECO:0000256" key="3">
    <source>
        <dbReference type="ARBA" id="ARBA00022630"/>
    </source>
</evidence>
<dbReference type="InterPro" id="IPR007329">
    <property type="entry name" value="FMN-bd"/>
</dbReference>